<organism evidence="2 3">
    <name type="scientific">Paxillus rubicundulus Ve08.2h10</name>
    <dbReference type="NCBI Taxonomy" id="930991"/>
    <lineage>
        <taxon>Eukaryota</taxon>
        <taxon>Fungi</taxon>
        <taxon>Dikarya</taxon>
        <taxon>Basidiomycota</taxon>
        <taxon>Agaricomycotina</taxon>
        <taxon>Agaricomycetes</taxon>
        <taxon>Agaricomycetidae</taxon>
        <taxon>Boletales</taxon>
        <taxon>Paxilineae</taxon>
        <taxon>Paxillaceae</taxon>
        <taxon>Paxillus</taxon>
    </lineage>
</organism>
<keyword evidence="3" id="KW-1185">Reference proteome</keyword>
<dbReference type="HOGENOM" id="CLU_470990_0_0_1"/>
<dbReference type="OrthoDB" id="2687156at2759"/>
<name>A0A0D0E3E7_9AGAM</name>
<dbReference type="InParanoid" id="A0A0D0E3E7"/>
<dbReference type="EMBL" id="KN825045">
    <property type="protein sequence ID" value="KIK95379.1"/>
    <property type="molecule type" value="Genomic_DNA"/>
</dbReference>
<feature type="region of interest" description="Disordered" evidence="1">
    <location>
        <begin position="324"/>
        <end position="362"/>
    </location>
</feature>
<feature type="region of interest" description="Disordered" evidence="1">
    <location>
        <begin position="252"/>
        <end position="302"/>
    </location>
</feature>
<dbReference type="Proteomes" id="UP000054538">
    <property type="component" value="Unassembled WGS sequence"/>
</dbReference>
<feature type="region of interest" description="Disordered" evidence="1">
    <location>
        <begin position="416"/>
        <end position="468"/>
    </location>
</feature>
<reference evidence="3" key="2">
    <citation type="submission" date="2015-01" db="EMBL/GenBank/DDBJ databases">
        <title>Evolutionary Origins and Diversification of the Mycorrhizal Mutualists.</title>
        <authorList>
            <consortium name="DOE Joint Genome Institute"/>
            <consortium name="Mycorrhizal Genomics Consortium"/>
            <person name="Kohler A."/>
            <person name="Kuo A."/>
            <person name="Nagy L.G."/>
            <person name="Floudas D."/>
            <person name="Copeland A."/>
            <person name="Barry K.W."/>
            <person name="Cichocki N."/>
            <person name="Veneault-Fourrey C."/>
            <person name="LaButti K."/>
            <person name="Lindquist E.A."/>
            <person name="Lipzen A."/>
            <person name="Lundell T."/>
            <person name="Morin E."/>
            <person name="Murat C."/>
            <person name="Riley R."/>
            <person name="Ohm R."/>
            <person name="Sun H."/>
            <person name="Tunlid A."/>
            <person name="Henrissat B."/>
            <person name="Grigoriev I.V."/>
            <person name="Hibbett D.S."/>
            <person name="Martin F."/>
        </authorList>
    </citation>
    <scope>NUCLEOTIDE SEQUENCE [LARGE SCALE GENOMIC DNA]</scope>
    <source>
        <strain evidence="3">Ve08.2h10</strain>
    </source>
</reference>
<gene>
    <name evidence="2" type="ORF">PAXRUDRAFT_11475</name>
</gene>
<proteinExistence type="predicted"/>
<sequence length="579" mass="63577">MSNKPSINFLSTSMCDRLDVNPRAREVKQMNEFLADPKTSNFAASMPVQQQKSAIELSTPLDIEDLPSSSLPAIAIAFRHKHATALSESKRTHSASTTARELSADAKNKPPRRKRKRSASPLPTPKSPQITTQPGPRGRAQIRAASSPTVVITPEYVPPSRISARLARKAHPFIRNRSSDIYTHLADPNVTGHLPSKPPVGSIMLTTPSMESVSHSKLVKKPKGRPKKFVDLADEKTKEALMEEWARMRRSQGALLEKGEQDRGTGAKQTYGSQENERFALSGQAEAETQRHSLDPEVSGNQVTTTNKNAQVRETLVNVSTGRRLSTQPDFGNVESCKPSPLVRPKSPYLPSGGGDEQPILPESDIQPLSITISNPHVHTSPTGGRISAPELLWEETTPRHSVLLCECTGPSLFVPSVPPSPEDYTNGRPAKSPGETQAEATNLEHRRHDSPVTPFPPTRAVTDSNGPNFDYEEEFRMLEVPEILTLPWEPVASHIYVPPALGHLIAGMKRQLNAEAQARRRAEELYQAELRRRVRAEQIIRGLCTERERQVVLPGGQSARDPVSRSRAGASLLSSCVA</sequence>
<evidence type="ECO:0000256" key="1">
    <source>
        <dbReference type="SAM" id="MobiDB-lite"/>
    </source>
</evidence>
<reference evidence="2 3" key="1">
    <citation type="submission" date="2014-04" db="EMBL/GenBank/DDBJ databases">
        <authorList>
            <consortium name="DOE Joint Genome Institute"/>
            <person name="Kuo A."/>
            <person name="Kohler A."/>
            <person name="Jargeat P."/>
            <person name="Nagy L.G."/>
            <person name="Floudas D."/>
            <person name="Copeland A."/>
            <person name="Barry K.W."/>
            <person name="Cichocki N."/>
            <person name="Veneault-Fourrey C."/>
            <person name="LaButti K."/>
            <person name="Lindquist E.A."/>
            <person name="Lipzen A."/>
            <person name="Lundell T."/>
            <person name="Morin E."/>
            <person name="Murat C."/>
            <person name="Sun H."/>
            <person name="Tunlid A."/>
            <person name="Henrissat B."/>
            <person name="Grigoriev I.V."/>
            <person name="Hibbett D.S."/>
            <person name="Martin F."/>
            <person name="Nordberg H.P."/>
            <person name="Cantor M.N."/>
            <person name="Hua S.X."/>
        </authorList>
    </citation>
    <scope>NUCLEOTIDE SEQUENCE [LARGE SCALE GENOMIC DNA]</scope>
    <source>
        <strain evidence="2 3">Ve08.2h10</strain>
    </source>
</reference>
<dbReference type="AlphaFoldDB" id="A0A0D0E3E7"/>
<evidence type="ECO:0000313" key="2">
    <source>
        <dbReference type="EMBL" id="KIK95379.1"/>
    </source>
</evidence>
<accession>A0A0D0E3E7</accession>
<protein>
    <submittedName>
        <fullName evidence="2">Uncharacterized protein</fullName>
    </submittedName>
</protein>
<evidence type="ECO:0000313" key="3">
    <source>
        <dbReference type="Proteomes" id="UP000054538"/>
    </source>
</evidence>
<feature type="compositionally biased region" description="Basic residues" evidence="1">
    <location>
        <begin position="109"/>
        <end position="118"/>
    </location>
</feature>
<feature type="region of interest" description="Disordered" evidence="1">
    <location>
        <begin position="85"/>
        <end position="145"/>
    </location>
</feature>